<comment type="caution">
    <text evidence="2">The sequence shown here is derived from an EMBL/GenBank/DDBJ whole genome shotgun (WGS) entry which is preliminary data.</text>
</comment>
<accession>A0A5J5CTU6</accession>
<reference evidence="2 3" key="1">
    <citation type="submission" date="2019-08" db="EMBL/GenBank/DDBJ databases">
        <title>A chromosome-level genome assembly, high-density linkage maps, and genome scans reveal the genomic architecture of hybrid incompatibilities underlying speciation via character displacement in darters (Percidae: Etheostominae).</title>
        <authorList>
            <person name="Moran R.L."/>
            <person name="Catchen J.M."/>
            <person name="Fuller R.C."/>
        </authorList>
    </citation>
    <scope>NUCLEOTIDE SEQUENCE [LARGE SCALE GENOMIC DNA]</scope>
    <source>
        <strain evidence="2">EspeVRDwgs_2016</strain>
        <tissue evidence="2">Muscle</tissue>
    </source>
</reference>
<evidence type="ECO:0000256" key="1">
    <source>
        <dbReference type="SAM" id="MobiDB-lite"/>
    </source>
</evidence>
<evidence type="ECO:0000313" key="2">
    <source>
        <dbReference type="EMBL" id="KAA8583775.1"/>
    </source>
</evidence>
<keyword evidence="3" id="KW-1185">Reference proteome</keyword>
<name>A0A5J5CTU6_9PERO</name>
<proteinExistence type="predicted"/>
<evidence type="ECO:0000313" key="3">
    <source>
        <dbReference type="Proteomes" id="UP000327493"/>
    </source>
</evidence>
<feature type="non-terminal residue" evidence="2">
    <location>
        <position position="89"/>
    </location>
</feature>
<dbReference type="EMBL" id="VOFY01000017">
    <property type="protein sequence ID" value="KAA8583775.1"/>
    <property type="molecule type" value="Genomic_DNA"/>
</dbReference>
<protein>
    <submittedName>
        <fullName evidence="2">Uncharacterized protein</fullName>
    </submittedName>
</protein>
<organism evidence="2 3">
    <name type="scientific">Etheostoma spectabile</name>
    <name type="common">orangethroat darter</name>
    <dbReference type="NCBI Taxonomy" id="54343"/>
    <lineage>
        <taxon>Eukaryota</taxon>
        <taxon>Metazoa</taxon>
        <taxon>Chordata</taxon>
        <taxon>Craniata</taxon>
        <taxon>Vertebrata</taxon>
        <taxon>Euteleostomi</taxon>
        <taxon>Actinopterygii</taxon>
        <taxon>Neopterygii</taxon>
        <taxon>Teleostei</taxon>
        <taxon>Neoteleostei</taxon>
        <taxon>Acanthomorphata</taxon>
        <taxon>Eupercaria</taxon>
        <taxon>Perciformes</taxon>
        <taxon>Percoidei</taxon>
        <taxon>Percidae</taxon>
        <taxon>Etheostomatinae</taxon>
        <taxon>Etheostoma</taxon>
    </lineage>
</organism>
<feature type="region of interest" description="Disordered" evidence="1">
    <location>
        <begin position="56"/>
        <end position="75"/>
    </location>
</feature>
<sequence>MTVKRRQDYTSPHCNHGLQKGSAWITGIFSLLLSKTELSAALTPFLQVYRDGRKKRWEGAGDERRHSTKIPGRTPNKGVVVRLHGMFLP</sequence>
<gene>
    <name evidence="2" type="ORF">FQN60_014983</name>
</gene>
<dbReference type="AlphaFoldDB" id="A0A5J5CTU6"/>
<dbReference type="Proteomes" id="UP000327493">
    <property type="component" value="Chromosome 17"/>
</dbReference>